<feature type="non-terminal residue" evidence="2">
    <location>
        <position position="313"/>
    </location>
</feature>
<keyword evidence="3" id="KW-1185">Reference proteome</keyword>
<dbReference type="PANTHER" id="PTHR35041:SF3">
    <property type="entry name" value="FORMYLMETHIONINE DEFORMYLASE-LIKE PROTEIN"/>
    <property type="match status" value="1"/>
</dbReference>
<sequence>MANASFDVHFEFVNGVQTLSQYNIKDPQVYQMPAYYNGLTEQTFVPEKKSYLAVFDALSLILSGNITTTLYDSQRAIPGPVILGEESSDVLHTALGACDDFTASYWNGNEVGMGVDGDGFLKLAPWHEAFTPNRTKGFDENLTYTYIFNSTALPPTITPLFTQSLKPEWMCRNRTLRYAVEDLMNNITISLLSQPEFTSTNPSPIQVTTFKSTNIYHYNSRNLILSYSIAICLTLLMLLLGLYSLLSNGVAHSASFSALITTTRNSRLDELSRGHSLGALPLDEKVLGAELRFGECGEWDGETHLGFGFAGNV</sequence>
<comment type="caution">
    <text evidence="2">The sequence shown here is derived from an EMBL/GenBank/DDBJ whole genome shotgun (WGS) entry which is preliminary data.</text>
</comment>
<dbReference type="AlphaFoldDB" id="A0A8T9BQ05"/>
<proteinExistence type="predicted"/>
<accession>A0A8T9BQ05</accession>
<dbReference type="OrthoDB" id="5322539at2759"/>
<keyword evidence="1" id="KW-0472">Membrane</keyword>
<organism evidence="2 3">
    <name type="scientific">Lachnellula suecica</name>
    <dbReference type="NCBI Taxonomy" id="602035"/>
    <lineage>
        <taxon>Eukaryota</taxon>
        <taxon>Fungi</taxon>
        <taxon>Dikarya</taxon>
        <taxon>Ascomycota</taxon>
        <taxon>Pezizomycotina</taxon>
        <taxon>Leotiomycetes</taxon>
        <taxon>Helotiales</taxon>
        <taxon>Lachnaceae</taxon>
        <taxon>Lachnellula</taxon>
    </lineage>
</organism>
<dbReference type="Proteomes" id="UP000469558">
    <property type="component" value="Unassembled WGS sequence"/>
</dbReference>
<keyword evidence="1" id="KW-0812">Transmembrane</keyword>
<feature type="transmembrane region" description="Helical" evidence="1">
    <location>
        <begin position="224"/>
        <end position="246"/>
    </location>
</feature>
<evidence type="ECO:0000256" key="1">
    <source>
        <dbReference type="SAM" id="Phobius"/>
    </source>
</evidence>
<protein>
    <submittedName>
        <fullName evidence="2">Uncharacterized protein</fullName>
    </submittedName>
</protein>
<evidence type="ECO:0000313" key="3">
    <source>
        <dbReference type="Proteomes" id="UP000469558"/>
    </source>
</evidence>
<dbReference type="EMBL" id="QGMK01003713">
    <property type="protein sequence ID" value="TVY51811.1"/>
    <property type="molecule type" value="Genomic_DNA"/>
</dbReference>
<evidence type="ECO:0000313" key="2">
    <source>
        <dbReference type="EMBL" id="TVY51811.1"/>
    </source>
</evidence>
<name>A0A8T9BQ05_9HELO</name>
<dbReference type="PANTHER" id="PTHR35041">
    <property type="entry name" value="MEDIATOR OF RNA POLYMERASE II TRANSCRIPTION SUBUNIT 1"/>
    <property type="match status" value="1"/>
</dbReference>
<gene>
    <name evidence="2" type="ORF">LSUE1_G010187</name>
</gene>
<keyword evidence="1" id="KW-1133">Transmembrane helix</keyword>
<reference evidence="2 3" key="1">
    <citation type="submission" date="2018-05" db="EMBL/GenBank/DDBJ databases">
        <title>Genome sequencing and assembly of the regulated plant pathogen Lachnellula willkommii and related sister species for the development of diagnostic species identification markers.</title>
        <authorList>
            <person name="Giroux E."/>
            <person name="Bilodeau G."/>
        </authorList>
    </citation>
    <scope>NUCLEOTIDE SEQUENCE [LARGE SCALE GENOMIC DNA]</scope>
    <source>
        <strain evidence="2 3">CBS 268.59</strain>
    </source>
</reference>